<dbReference type="EMBL" id="LGKP01000022">
    <property type="protein sequence ID" value="KPL85917.1"/>
    <property type="molecule type" value="Genomic_DNA"/>
</dbReference>
<organism evidence="1 2">
    <name type="scientific">Herpetosiphon geysericola</name>
    <dbReference type="NCBI Taxonomy" id="70996"/>
    <lineage>
        <taxon>Bacteria</taxon>
        <taxon>Bacillati</taxon>
        <taxon>Chloroflexota</taxon>
        <taxon>Chloroflexia</taxon>
        <taxon>Herpetosiphonales</taxon>
        <taxon>Herpetosiphonaceae</taxon>
        <taxon>Herpetosiphon</taxon>
    </lineage>
</organism>
<sequence length="149" mass="17537">MSEAKIPLTAKLWFAWGQSCTYWGNRTLSKQIYRWAFDAYTRAQSYAPWWNMPVLRRAVIRGRELDDYAGAVRDFSDLIKQDPEWAEPYLQRGILHSFHGLQSAARAIADFDQFLKLAPATHTWRADAERLTERLREDLQERGWSEQLD</sequence>
<evidence type="ECO:0000313" key="1">
    <source>
        <dbReference type="EMBL" id="KPL85917.1"/>
    </source>
</evidence>
<evidence type="ECO:0008006" key="3">
    <source>
        <dbReference type="Google" id="ProtNLM"/>
    </source>
</evidence>
<name>A0A0P6YL10_9CHLR</name>
<protein>
    <recommendedName>
        <fullName evidence="3">Tetratricopeptide repeat protein</fullName>
    </recommendedName>
</protein>
<proteinExistence type="predicted"/>
<dbReference type="Gene3D" id="1.25.40.10">
    <property type="entry name" value="Tetratricopeptide repeat domain"/>
    <property type="match status" value="1"/>
</dbReference>
<dbReference type="AlphaFoldDB" id="A0A0P6YL10"/>
<dbReference type="InterPro" id="IPR011990">
    <property type="entry name" value="TPR-like_helical_dom_sf"/>
</dbReference>
<dbReference type="OrthoDB" id="156679at2"/>
<dbReference type="RefSeq" id="WP_054534983.1">
    <property type="nucleotide sequence ID" value="NZ_LGKP01000022.1"/>
</dbReference>
<reference evidence="1 2" key="1">
    <citation type="submission" date="2015-07" db="EMBL/GenBank/DDBJ databases">
        <title>Whole genome sequence of Herpetosiphon geysericola DSM 7119.</title>
        <authorList>
            <person name="Hemp J."/>
            <person name="Ward L.M."/>
            <person name="Pace L.A."/>
            <person name="Fischer W.W."/>
        </authorList>
    </citation>
    <scope>NUCLEOTIDE SEQUENCE [LARGE SCALE GENOMIC DNA]</scope>
    <source>
        <strain evidence="1 2">DSM 7119</strain>
    </source>
</reference>
<dbReference type="Proteomes" id="UP000050277">
    <property type="component" value="Unassembled WGS sequence"/>
</dbReference>
<evidence type="ECO:0000313" key="2">
    <source>
        <dbReference type="Proteomes" id="UP000050277"/>
    </source>
</evidence>
<gene>
    <name evidence="1" type="ORF">SE18_13485</name>
</gene>
<comment type="caution">
    <text evidence="1">The sequence shown here is derived from an EMBL/GenBank/DDBJ whole genome shotgun (WGS) entry which is preliminary data.</text>
</comment>
<keyword evidence="2" id="KW-1185">Reference proteome</keyword>
<dbReference type="STRING" id="70996.SE18_13485"/>
<accession>A0A0P6YL10</accession>
<dbReference type="SUPFAM" id="SSF48452">
    <property type="entry name" value="TPR-like"/>
    <property type="match status" value="1"/>
</dbReference>